<name>A0A6A4GRF1_9AGAR</name>
<feature type="transmembrane region" description="Helical" evidence="1">
    <location>
        <begin position="20"/>
        <end position="40"/>
    </location>
</feature>
<keyword evidence="1" id="KW-0812">Transmembrane</keyword>
<accession>A0A6A4GRF1</accession>
<reference evidence="2" key="1">
    <citation type="journal article" date="2019" name="Environ. Microbiol.">
        <title>Fungal ecological strategies reflected in gene transcription - a case study of two litter decomposers.</title>
        <authorList>
            <person name="Barbi F."/>
            <person name="Kohler A."/>
            <person name="Barry K."/>
            <person name="Baskaran P."/>
            <person name="Daum C."/>
            <person name="Fauchery L."/>
            <person name="Ihrmark K."/>
            <person name="Kuo A."/>
            <person name="LaButti K."/>
            <person name="Lipzen A."/>
            <person name="Morin E."/>
            <person name="Grigoriev I.V."/>
            <person name="Henrissat B."/>
            <person name="Lindahl B."/>
            <person name="Martin F."/>
        </authorList>
    </citation>
    <scope>NUCLEOTIDE SEQUENCE</scope>
    <source>
        <strain evidence="2">JB14</strain>
    </source>
</reference>
<protein>
    <submittedName>
        <fullName evidence="2">Uncharacterized protein</fullName>
    </submittedName>
</protein>
<dbReference type="EMBL" id="ML769781">
    <property type="protein sequence ID" value="KAE9387777.1"/>
    <property type="molecule type" value="Genomic_DNA"/>
</dbReference>
<organism evidence="2 3">
    <name type="scientific">Gymnopus androsaceus JB14</name>
    <dbReference type="NCBI Taxonomy" id="1447944"/>
    <lineage>
        <taxon>Eukaryota</taxon>
        <taxon>Fungi</taxon>
        <taxon>Dikarya</taxon>
        <taxon>Basidiomycota</taxon>
        <taxon>Agaricomycotina</taxon>
        <taxon>Agaricomycetes</taxon>
        <taxon>Agaricomycetidae</taxon>
        <taxon>Agaricales</taxon>
        <taxon>Marasmiineae</taxon>
        <taxon>Omphalotaceae</taxon>
        <taxon>Gymnopus</taxon>
    </lineage>
</organism>
<sequence length="80" mass="8944">MNCHCIRVNVLDTASRSKALALFTSMCLPQLLLLLSLLAWTELEILSRCFAHEGKQRGSFFSISEPEWKDTTSLASLNAD</sequence>
<keyword evidence="1" id="KW-0472">Membrane</keyword>
<evidence type="ECO:0000256" key="1">
    <source>
        <dbReference type="SAM" id="Phobius"/>
    </source>
</evidence>
<evidence type="ECO:0000313" key="3">
    <source>
        <dbReference type="Proteomes" id="UP000799118"/>
    </source>
</evidence>
<proteinExistence type="predicted"/>
<keyword evidence="3" id="KW-1185">Reference proteome</keyword>
<keyword evidence="1" id="KW-1133">Transmembrane helix</keyword>
<evidence type="ECO:0000313" key="2">
    <source>
        <dbReference type="EMBL" id="KAE9387777.1"/>
    </source>
</evidence>
<dbReference type="AlphaFoldDB" id="A0A6A4GRF1"/>
<gene>
    <name evidence="2" type="ORF">BT96DRAFT_457245</name>
</gene>
<dbReference type="Proteomes" id="UP000799118">
    <property type="component" value="Unassembled WGS sequence"/>
</dbReference>